<evidence type="ECO:0000256" key="1">
    <source>
        <dbReference type="SAM" id="Phobius"/>
    </source>
</evidence>
<reference evidence="2 3" key="1">
    <citation type="submission" date="2016-11" db="EMBL/GenBank/DDBJ databases">
        <authorList>
            <person name="Jaros S."/>
            <person name="Januszkiewicz K."/>
            <person name="Wedrychowicz H."/>
        </authorList>
    </citation>
    <scope>NUCLEOTIDE SEQUENCE [LARGE SCALE GENOMIC DNA]</scope>
    <source>
        <strain evidence="2 3">CECT 7868</strain>
    </source>
</reference>
<dbReference type="OrthoDB" id="5914885at2"/>
<keyword evidence="3" id="KW-1185">Reference proteome</keyword>
<protein>
    <submittedName>
        <fullName evidence="2">Uncharacterized protein</fullName>
    </submittedName>
</protein>
<keyword evidence="1" id="KW-0472">Membrane</keyword>
<dbReference type="Proteomes" id="UP000184608">
    <property type="component" value="Unassembled WGS sequence"/>
</dbReference>
<keyword evidence="1" id="KW-1133">Transmembrane helix</keyword>
<dbReference type="EMBL" id="FQXZ01000007">
    <property type="protein sequence ID" value="SHH89831.1"/>
    <property type="molecule type" value="Genomic_DNA"/>
</dbReference>
<dbReference type="STRING" id="1216006.VA7868_00826"/>
<sequence>MHQNYKSTQGITANWASPHQPEGKKFLDIEYESQSGLTFEQAINFAKNFNWQQELDKLNQGEGTAGLLLHKAESEQDIMSFSLLPLDKDVFLLSLDILNKSQKRGFWDKASASVDLGECSMDELEVKLSPLHQYSISQLYDQYREQSRKDGIKQRIACTIFIVMLFCFVGFLIGHWIDPLMSPSFDKRFWPSLLYVGGPLSVLFAFTAHFRQSLKGATFGTQLMLVCGLIFIGPMSVLFMVQGIAVPLHLLIAEPGTQIERVSDKSDDWYGHGRGSCDGKLWLRSPSDPSAERLLCDVPKAVWHHVSVGDMLLLEGAKSPIAMTVKKISFLSGEKEKISDE</sequence>
<evidence type="ECO:0000313" key="2">
    <source>
        <dbReference type="EMBL" id="SHH89831.1"/>
    </source>
</evidence>
<dbReference type="RefSeq" id="WP_139281510.1">
    <property type="nucleotide sequence ID" value="NZ_FQXZ01000007.1"/>
</dbReference>
<dbReference type="AlphaFoldDB" id="A0A1M5WQR8"/>
<proteinExistence type="predicted"/>
<name>A0A1M5WQR8_9VIBR</name>
<accession>A0A1M5WQR8</accession>
<organism evidence="2 3">
    <name type="scientific">Vibrio aerogenes CECT 7868</name>
    <dbReference type="NCBI Taxonomy" id="1216006"/>
    <lineage>
        <taxon>Bacteria</taxon>
        <taxon>Pseudomonadati</taxon>
        <taxon>Pseudomonadota</taxon>
        <taxon>Gammaproteobacteria</taxon>
        <taxon>Vibrionales</taxon>
        <taxon>Vibrionaceae</taxon>
        <taxon>Vibrio</taxon>
    </lineage>
</organism>
<keyword evidence="1" id="KW-0812">Transmembrane</keyword>
<feature type="transmembrane region" description="Helical" evidence="1">
    <location>
        <begin position="156"/>
        <end position="177"/>
    </location>
</feature>
<gene>
    <name evidence="2" type="ORF">VA7868_00826</name>
</gene>
<evidence type="ECO:0000313" key="3">
    <source>
        <dbReference type="Proteomes" id="UP000184608"/>
    </source>
</evidence>
<feature type="transmembrane region" description="Helical" evidence="1">
    <location>
        <begin position="189"/>
        <end position="210"/>
    </location>
</feature>
<feature type="transmembrane region" description="Helical" evidence="1">
    <location>
        <begin position="222"/>
        <end position="241"/>
    </location>
</feature>